<dbReference type="CDD" id="cd00060">
    <property type="entry name" value="FHA"/>
    <property type="match status" value="1"/>
</dbReference>
<dbReference type="PROSITE" id="PS50006">
    <property type="entry name" value="FHA_DOMAIN"/>
    <property type="match status" value="1"/>
</dbReference>
<name>A0A060NQJ1_9BURK</name>
<dbReference type="Pfam" id="PF00498">
    <property type="entry name" value="FHA"/>
    <property type="match status" value="1"/>
</dbReference>
<dbReference type="RefSeq" id="WP_045536417.1">
    <property type="nucleotide sequence ID" value="NZ_AP014569.1"/>
</dbReference>
<dbReference type="InterPro" id="IPR050923">
    <property type="entry name" value="Cell_Proc_Reg/RNA_Proc"/>
</dbReference>
<evidence type="ECO:0000259" key="1">
    <source>
        <dbReference type="PROSITE" id="PS50006"/>
    </source>
</evidence>
<dbReference type="InterPro" id="IPR008984">
    <property type="entry name" value="SMAD_FHA_dom_sf"/>
</dbReference>
<evidence type="ECO:0000313" key="2">
    <source>
        <dbReference type="EMBL" id="BAO84032.1"/>
    </source>
</evidence>
<evidence type="ECO:0000313" key="3">
    <source>
        <dbReference type="Proteomes" id="UP000066014"/>
    </source>
</evidence>
<dbReference type="KEGG" id="cbab:SMCB_1804"/>
<organism evidence="2 3">
    <name type="scientific">Serpentinimonas maccroryi</name>
    <dbReference type="NCBI Taxonomy" id="1458426"/>
    <lineage>
        <taxon>Bacteria</taxon>
        <taxon>Pseudomonadati</taxon>
        <taxon>Pseudomonadota</taxon>
        <taxon>Betaproteobacteria</taxon>
        <taxon>Burkholderiales</taxon>
        <taxon>Comamonadaceae</taxon>
        <taxon>Serpentinimonas</taxon>
    </lineage>
</organism>
<gene>
    <name evidence="2" type="ORF">SMCB_1804</name>
</gene>
<dbReference type="PANTHER" id="PTHR23308">
    <property type="entry name" value="NUCLEAR INHIBITOR OF PROTEIN PHOSPHATASE-1"/>
    <property type="match status" value="1"/>
</dbReference>
<dbReference type="OrthoDB" id="151099at2"/>
<sequence length="205" mass="21650">MPTLSIRLDGAAPLLVRLERPRTTLGRRPYNDIVVDSLAVSGEHAVFVLHPDGVELIDLHSTNGTYVNGHAINSVRLGPEDLIEIGRCQMRLGCEDLAAVAPKPGSEAAAVVAAPAPAQRARLRVLSGPAAGKEMALEKPTTTLGKPGLAVAAITRLPDSSFALTWVDGAPAVLNGHTLGQRQAKALTHHDRLCIAGIEMEFLLD</sequence>
<dbReference type="Proteomes" id="UP000066014">
    <property type="component" value="Chromosome"/>
</dbReference>
<dbReference type="SMART" id="SM00240">
    <property type="entry name" value="FHA"/>
    <property type="match status" value="1"/>
</dbReference>
<dbReference type="AlphaFoldDB" id="A0A060NQJ1"/>
<accession>A0A060NQJ1</accession>
<dbReference type="EMBL" id="AP014569">
    <property type="protein sequence ID" value="BAO84032.1"/>
    <property type="molecule type" value="Genomic_DNA"/>
</dbReference>
<keyword evidence="3" id="KW-1185">Reference proteome</keyword>
<feature type="domain" description="FHA" evidence="1">
    <location>
        <begin position="23"/>
        <end position="72"/>
    </location>
</feature>
<reference evidence="2 3" key="1">
    <citation type="journal article" date="2014" name="Nat. Commun.">
        <title>Physiological and genomic features of highly alkaliphilic hydrogen-utilizing Betaproteobacteria from a continental serpentinizing site.</title>
        <authorList>
            <person name="Suzuki S."/>
            <person name="Kuenen J.G."/>
            <person name="Schipper K."/>
            <person name="van der Velde S."/>
            <person name="Ishii S."/>
            <person name="Wu A."/>
            <person name="Sorokin D.Y."/>
            <person name="Tenney A."/>
            <person name="Meng X.Y."/>
            <person name="Morrill P.L."/>
            <person name="Kamagata Y."/>
            <person name="Muyzer G."/>
            <person name="Nealson K.H."/>
        </authorList>
    </citation>
    <scope>NUCLEOTIDE SEQUENCE [LARGE SCALE GENOMIC DNA]</scope>
    <source>
        <strain evidence="2 3">B1</strain>
    </source>
</reference>
<dbReference type="HOGENOM" id="CLU_102503_0_0_4"/>
<protein>
    <submittedName>
        <fullName evidence="2">FHA domain protein</fullName>
    </submittedName>
</protein>
<dbReference type="Gene3D" id="2.60.200.20">
    <property type="match status" value="1"/>
</dbReference>
<dbReference type="STRING" id="1458426.SMCB_1804"/>
<dbReference type="SUPFAM" id="SSF49879">
    <property type="entry name" value="SMAD/FHA domain"/>
    <property type="match status" value="1"/>
</dbReference>
<dbReference type="InterPro" id="IPR000253">
    <property type="entry name" value="FHA_dom"/>
</dbReference>
<proteinExistence type="predicted"/>